<evidence type="ECO:0000313" key="2">
    <source>
        <dbReference type="EMBL" id="PKR59135.1"/>
    </source>
</evidence>
<accession>A0A2N3L8I9</accession>
<dbReference type="SUPFAM" id="SSF109604">
    <property type="entry name" value="HD-domain/PDEase-like"/>
    <property type="match status" value="1"/>
</dbReference>
<dbReference type="NCBIfam" id="TIGR00277">
    <property type="entry name" value="HDIG"/>
    <property type="match status" value="1"/>
</dbReference>
<dbReference type="SMART" id="SM00471">
    <property type="entry name" value="HDc"/>
    <property type="match status" value="1"/>
</dbReference>
<dbReference type="Gene3D" id="1.10.3210.10">
    <property type="entry name" value="Hypothetical protein af1432"/>
    <property type="match status" value="1"/>
</dbReference>
<dbReference type="InterPro" id="IPR050135">
    <property type="entry name" value="dGTPase-like"/>
</dbReference>
<feature type="domain" description="HD/PDEase" evidence="1">
    <location>
        <begin position="116"/>
        <end position="361"/>
    </location>
</feature>
<dbReference type="AlphaFoldDB" id="A0A2N3L8I9"/>
<dbReference type="Pfam" id="PF01966">
    <property type="entry name" value="HD"/>
    <property type="match status" value="1"/>
</dbReference>
<dbReference type="InterPro" id="IPR006674">
    <property type="entry name" value="HD_domain"/>
</dbReference>
<sequence>MSLKPQLDLFAKHAEAKPAASQKESAALKASKDAGPEIRDLFDTNFNAADIAEWELLFRDAPQYNYHFKRSQIASAFDRPLHKKLIASHAFERLREISFLGAIDYLFHPNGRPANIRHSRYDHTIGVALLSQQYCRLMDLSEADRDLLGAAALLHDIGHGPFSHTLEPEFARRFNRNHHQLTNQIITGEVQLDLSVNHLLVKHGVDPDEVIALLSKKSTHPHASLLSGPVNIDTLEGISRTKTYVHPNYVHCHPRLLLEAAVKLDDESLKRLDKFWQLKEDIYRNFIFGPMCFATDHLCREFVVNNAPDFAADDFLLTEKAFLQRHPTFKKFLFSLKNRIELDGVVDAVDQNKFSAAAAILEDNKTKVPKREFHINADVDVKCFADLSKRYYEEKNSFLRRVGSLTDPAQQAAAASLFD</sequence>
<dbReference type="PANTHER" id="PTHR11373">
    <property type="entry name" value="DEOXYNUCLEOSIDE TRIPHOSPHATE TRIPHOSPHOHYDROLASE"/>
    <property type="match status" value="1"/>
</dbReference>
<dbReference type="EMBL" id="NXGX01000003">
    <property type="protein sequence ID" value="PKR59135.1"/>
    <property type="molecule type" value="Genomic_DNA"/>
</dbReference>
<dbReference type="InterPro" id="IPR006675">
    <property type="entry name" value="HDIG_dom"/>
</dbReference>
<evidence type="ECO:0000313" key="3">
    <source>
        <dbReference type="Proteomes" id="UP000233332"/>
    </source>
</evidence>
<evidence type="ECO:0000259" key="1">
    <source>
        <dbReference type="SMART" id="SM00471"/>
    </source>
</evidence>
<organism evidence="2 3">
    <name type="scientific">Thalassospira lohafexi</name>
    <dbReference type="NCBI Taxonomy" id="744227"/>
    <lineage>
        <taxon>Bacteria</taxon>
        <taxon>Pseudomonadati</taxon>
        <taxon>Pseudomonadota</taxon>
        <taxon>Alphaproteobacteria</taxon>
        <taxon>Rhodospirillales</taxon>
        <taxon>Thalassospiraceae</taxon>
        <taxon>Thalassospira</taxon>
    </lineage>
</organism>
<dbReference type="GO" id="GO:0006203">
    <property type="term" value="P:dGTP catabolic process"/>
    <property type="evidence" value="ECO:0007669"/>
    <property type="project" value="TreeGrafter"/>
</dbReference>
<name>A0A2N3L8I9_9PROT</name>
<dbReference type="Proteomes" id="UP000233332">
    <property type="component" value="Unassembled WGS sequence"/>
</dbReference>
<reference evidence="2 3" key="1">
    <citation type="submission" date="2017-09" db="EMBL/GenBank/DDBJ databases">
        <title>Biodiversity and function of Thalassospira species in the particle-attached aromatic-hydrocarbon-degrading consortia from the surface seawater of the China South Sea.</title>
        <authorList>
            <person name="Dong C."/>
            <person name="Lai Q."/>
            <person name="Shao Z."/>
        </authorList>
    </citation>
    <scope>NUCLEOTIDE SEQUENCE [LARGE SCALE GENOMIC DNA]</scope>
    <source>
        <strain evidence="2 3">139Z-12</strain>
    </source>
</reference>
<protein>
    <submittedName>
        <fullName evidence="2">Phosphohydrolase</fullName>
    </submittedName>
</protein>
<dbReference type="CDD" id="cd00077">
    <property type="entry name" value="HDc"/>
    <property type="match status" value="1"/>
</dbReference>
<keyword evidence="2" id="KW-0378">Hydrolase</keyword>
<proteinExistence type="predicted"/>
<dbReference type="PANTHER" id="PTHR11373:SF4">
    <property type="entry name" value="DEOXYNUCLEOSIDE TRIPHOSPHATE TRIPHOSPHOHYDROLASE SAMHD1"/>
    <property type="match status" value="1"/>
</dbReference>
<keyword evidence="3" id="KW-1185">Reference proteome</keyword>
<gene>
    <name evidence="2" type="ORF">COO92_07320</name>
</gene>
<dbReference type="InterPro" id="IPR003607">
    <property type="entry name" value="HD/PDEase_dom"/>
</dbReference>
<comment type="caution">
    <text evidence="2">The sequence shown here is derived from an EMBL/GenBank/DDBJ whole genome shotgun (WGS) entry which is preliminary data.</text>
</comment>
<dbReference type="GO" id="GO:0008832">
    <property type="term" value="F:dGTPase activity"/>
    <property type="evidence" value="ECO:0007669"/>
    <property type="project" value="TreeGrafter"/>
</dbReference>